<keyword evidence="1" id="KW-0488">Methylation</keyword>
<dbReference type="SUPFAM" id="SSF46565">
    <property type="entry name" value="Chaperone J-domain"/>
    <property type="match status" value="1"/>
</dbReference>
<keyword evidence="3" id="KW-0677">Repeat</keyword>
<feature type="compositionally biased region" description="Basic and acidic residues" evidence="10">
    <location>
        <begin position="380"/>
        <end position="389"/>
    </location>
</feature>
<feature type="domain" description="CR-type" evidence="12">
    <location>
        <begin position="134"/>
        <end position="218"/>
    </location>
</feature>
<evidence type="ECO:0000259" key="12">
    <source>
        <dbReference type="PROSITE" id="PS51188"/>
    </source>
</evidence>
<proteinExistence type="evidence at transcript level"/>
<dbReference type="InterPro" id="IPR012724">
    <property type="entry name" value="DnaJ"/>
</dbReference>
<evidence type="ECO:0000259" key="11">
    <source>
        <dbReference type="PROSITE" id="PS50076"/>
    </source>
</evidence>
<dbReference type="InterPro" id="IPR001623">
    <property type="entry name" value="DnaJ_domain"/>
</dbReference>
<dbReference type="FunFam" id="2.60.260.20:FF:000003">
    <property type="entry name" value="DnaJ subfamily A member 2"/>
    <property type="match status" value="1"/>
</dbReference>
<sequence>MFGRAPKKSDNTRYYEILGVPKNASPEDLKKAYKKAAIKNHPDKGGDPEKFKELAHAYEVLSDPEKREIYDQYGEDALKEGMGGGGGMHDPFDIFSSFFGGSPFGGGSSRGRRQRRGEDVIHPLKVSLEDLYMGATKKLSLSRNVLCSKCSGKGSKSGASLKCPGCQGTGMKVSIRHLGPSMIQQMQHPCNECKGTGETINDKDRCPQCKGEKVVQEKKVLEVVAEKGMQHGQKITFPGEADEAPDTVTGDIVFVLQQKEHPKFKRKGEDLFYEHTLNLTEALCGFRFVLTHLDGRQLLIKSNPGEVVKPDQFKAIDDEGMPIYQRPFMKGKLYIHFTVDFPDSLSLDQVKALEAVLPPKPSMQLTDMELDECEETTLHDVNIEEEMRRKQAQAQQEAYDEDDEPHGAQRVQCAQQ</sequence>
<evidence type="ECO:0000256" key="9">
    <source>
        <dbReference type="PROSITE-ProRule" id="PRU00546"/>
    </source>
</evidence>
<keyword evidence="7" id="KW-0636">Prenylation</keyword>
<dbReference type="GO" id="GO:0009408">
    <property type="term" value="P:response to heat"/>
    <property type="evidence" value="ECO:0007669"/>
    <property type="project" value="InterPro"/>
</dbReference>
<dbReference type="PROSITE" id="PS50076">
    <property type="entry name" value="DNAJ_2"/>
    <property type="match status" value="1"/>
</dbReference>
<dbReference type="PANTHER" id="PTHR43888">
    <property type="entry name" value="DNAJ-LIKE-2, ISOFORM A-RELATED"/>
    <property type="match status" value="1"/>
</dbReference>
<comment type="function">
    <text evidence="8">Plays a continuous role in plant development probably in the structural organization of compartments.</text>
</comment>
<dbReference type="Pfam" id="PF00684">
    <property type="entry name" value="DnaJ_CXXCXGXG"/>
    <property type="match status" value="1"/>
</dbReference>
<protein>
    <submittedName>
        <fullName evidence="13">Putative DnaJ protein</fullName>
    </submittedName>
</protein>
<dbReference type="GO" id="GO:0008270">
    <property type="term" value="F:zinc ion binding"/>
    <property type="evidence" value="ECO:0007669"/>
    <property type="project" value="UniProtKB-KW"/>
</dbReference>
<dbReference type="SUPFAM" id="SSF57938">
    <property type="entry name" value="DnaJ/Hsp40 cysteine-rich domain"/>
    <property type="match status" value="1"/>
</dbReference>
<keyword evidence="5 9" id="KW-0862">Zinc</keyword>
<dbReference type="FunFam" id="1.10.287.110:FF:000012">
    <property type="entry name" value="dnaJ protein homolog"/>
    <property type="match status" value="1"/>
</dbReference>
<evidence type="ECO:0000256" key="8">
    <source>
        <dbReference type="ARBA" id="ARBA00037547"/>
    </source>
</evidence>
<gene>
    <name evidence="13" type="primary">DNJH</name>
</gene>
<dbReference type="GO" id="GO:0003729">
    <property type="term" value="F:mRNA binding"/>
    <property type="evidence" value="ECO:0007669"/>
    <property type="project" value="UniProtKB-ARBA"/>
</dbReference>
<evidence type="ECO:0000256" key="7">
    <source>
        <dbReference type="ARBA" id="ARBA00023289"/>
    </source>
</evidence>
<evidence type="ECO:0000256" key="4">
    <source>
        <dbReference type="ARBA" id="ARBA00022771"/>
    </source>
</evidence>
<dbReference type="CDD" id="cd06257">
    <property type="entry name" value="DnaJ"/>
    <property type="match status" value="1"/>
</dbReference>
<evidence type="ECO:0000256" key="10">
    <source>
        <dbReference type="SAM" id="MobiDB-lite"/>
    </source>
</evidence>
<feature type="zinc finger region" description="CR-type" evidence="9">
    <location>
        <begin position="134"/>
        <end position="218"/>
    </location>
</feature>
<keyword evidence="6" id="KW-0143">Chaperone</keyword>
<dbReference type="InterPro" id="IPR036410">
    <property type="entry name" value="HSP_DnaJ_Cys-rich_dom_sf"/>
</dbReference>
<dbReference type="CDD" id="cd10747">
    <property type="entry name" value="DnaJ_C"/>
    <property type="match status" value="1"/>
</dbReference>
<dbReference type="Gene3D" id="2.60.260.20">
    <property type="entry name" value="Urease metallochaperone UreE, N-terminal domain"/>
    <property type="match status" value="2"/>
</dbReference>
<keyword evidence="4 9" id="KW-0863">Zinc-finger</keyword>
<dbReference type="SUPFAM" id="SSF49493">
    <property type="entry name" value="HSP40/DnaJ peptide-binding domain"/>
    <property type="match status" value="2"/>
</dbReference>
<dbReference type="InterPro" id="IPR018253">
    <property type="entry name" value="DnaJ_domain_CS"/>
</dbReference>
<keyword evidence="2 9" id="KW-0479">Metal-binding</keyword>
<evidence type="ECO:0000256" key="6">
    <source>
        <dbReference type="ARBA" id="ARBA00023186"/>
    </source>
</evidence>
<dbReference type="HAMAP" id="MF_01152">
    <property type="entry name" value="DnaJ"/>
    <property type="match status" value="1"/>
</dbReference>
<dbReference type="FunFam" id="2.10.230.10:FF:000001">
    <property type="entry name" value="DnaJ subfamily A member 2"/>
    <property type="match status" value="1"/>
</dbReference>
<dbReference type="InterPro" id="IPR008971">
    <property type="entry name" value="HSP40/DnaJ_pept-bd"/>
</dbReference>
<dbReference type="InterPro" id="IPR036869">
    <property type="entry name" value="J_dom_sf"/>
</dbReference>
<feature type="region of interest" description="Disordered" evidence="10">
    <location>
        <begin position="380"/>
        <end position="416"/>
    </location>
</feature>
<dbReference type="SMART" id="SM00271">
    <property type="entry name" value="DnaJ"/>
    <property type="match status" value="1"/>
</dbReference>
<evidence type="ECO:0000313" key="13">
    <source>
        <dbReference type="EMBL" id="ASZ85174.1"/>
    </source>
</evidence>
<dbReference type="Pfam" id="PF01556">
    <property type="entry name" value="DnaJ_C"/>
    <property type="match status" value="1"/>
</dbReference>
<dbReference type="PROSITE" id="PS51188">
    <property type="entry name" value="ZF_CR"/>
    <property type="match status" value="1"/>
</dbReference>
<name>A0A249Y727_9CARY</name>
<keyword evidence="7" id="KW-0449">Lipoprotein</keyword>
<dbReference type="GO" id="GO:0030544">
    <property type="term" value="F:Hsp70 protein binding"/>
    <property type="evidence" value="ECO:0007669"/>
    <property type="project" value="InterPro"/>
</dbReference>
<dbReference type="CDD" id="cd10719">
    <property type="entry name" value="DnaJ_zf"/>
    <property type="match status" value="1"/>
</dbReference>
<evidence type="ECO:0000256" key="1">
    <source>
        <dbReference type="ARBA" id="ARBA00022481"/>
    </source>
</evidence>
<dbReference type="FunFam" id="2.60.260.20:FF:000068">
    <property type="entry name" value="Chaperone protein dnaJ 3"/>
    <property type="match status" value="1"/>
</dbReference>
<accession>A0A249Y727</accession>
<dbReference type="InterPro" id="IPR044713">
    <property type="entry name" value="DNJA1/2-like"/>
</dbReference>
<dbReference type="PROSITE" id="PS00636">
    <property type="entry name" value="DNAJ_1"/>
    <property type="match status" value="1"/>
</dbReference>
<dbReference type="EMBL" id="MF356263">
    <property type="protein sequence ID" value="ASZ85174.1"/>
    <property type="molecule type" value="mRNA"/>
</dbReference>
<dbReference type="GO" id="GO:0005524">
    <property type="term" value="F:ATP binding"/>
    <property type="evidence" value="ECO:0007669"/>
    <property type="project" value="InterPro"/>
</dbReference>
<evidence type="ECO:0000256" key="5">
    <source>
        <dbReference type="ARBA" id="ARBA00022833"/>
    </source>
</evidence>
<dbReference type="Gene3D" id="1.10.287.110">
    <property type="entry name" value="DnaJ domain"/>
    <property type="match status" value="1"/>
</dbReference>
<feature type="domain" description="J" evidence="11">
    <location>
        <begin position="13"/>
        <end position="74"/>
    </location>
</feature>
<dbReference type="GO" id="GO:0006457">
    <property type="term" value="P:protein folding"/>
    <property type="evidence" value="ECO:0007669"/>
    <property type="project" value="InterPro"/>
</dbReference>
<evidence type="ECO:0000256" key="3">
    <source>
        <dbReference type="ARBA" id="ARBA00022737"/>
    </source>
</evidence>
<dbReference type="AlphaFoldDB" id="A0A249Y727"/>
<dbReference type="PRINTS" id="PR00625">
    <property type="entry name" value="JDOMAIN"/>
</dbReference>
<dbReference type="GO" id="GO:0051082">
    <property type="term" value="F:unfolded protein binding"/>
    <property type="evidence" value="ECO:0007669"/>
    <property type="project" value="InterPro"/>
</dbReference>
<dbReference type="InterPro" id="IPR001305">
    <property type="entry name" value="HSP_DnaJ_Cys-rich_dom"/>
</dbReference>
<evidence type="ECO:0000256" key="2">
    <source>
        <dbReference type="ARBA" id="ARBA00022723"/>
    </source>
</evidence>
<dbReference type="Gene3D" id="2.10.230.10">
    <property type="entry name" value="Heat shock protein DnaJ, cysteine-rich domain"/>
    <property type="match status" value="1"/>
</dbReference>
<dbReference type="Pfam" id="PF00226">
    <property type="entry name" value="DnaJ"/>
    <property type="match status" value="1"/>
</dbReference>
<organism evidence="13">
    <name type="scientific">Selenicereus monacanthus</name>
    <dbReference type="NCBI Taxonomy" id="1195128"/>
    <lineage>
        <taxon>Eukaryota</taxon>
        <taxon>Viridiplantae</taxon>
        <taxon>Streptophyta</taxon>
        <taxon>Embryophyta</taxon>
        <taxon>Tracheophyta</taxon>
        <taxon>Spermatophyta</taxon>
        <taxon>Magnoliopsida</taxon>
        <taxon>eudicotyledons</taxon>
        <taxon>Gunneridae</taxon>
        <taxon>Pentapetalae</taxon>
        <taxon>Caryophyllales</taxon>
        <taxon>Cactineae</taxon>
        <taxon>Cactaceae</taxon>
        <taxon>Cactoideae</taxon>
        <taxon>Hylocereeae</taxon>
        <taxon>Selenicereus</taxon>
    </lineage>
</organism>
<dbReference type="InterPro" id="IPR002939">
    <property type="entry name" value="DnaJ_C"/>
</dbReference>
<reference evidence="13" key="1">
    <citation type="submission" date="2017-06" db="EMBL/GenBank/DDBJ databases">
        <title>Selection and Validation of Reference Genes for Quantitative RT-PCR Normalization in Hylocereus polyrhizus Under Biotic Stresses.</title>
        <authorList>
            <person name="Yang K."/>
            <person name="Wen X."/>
            <person name="Sablok G."/>
        </authorList>
    </citation>
    <scope>NUCLEOTIDE SEQUENCE</scope>
</reference>